<dbReference type="Proteomes" id="UP001519288">
    <property type="component" value="Unassembled WGS sequence"/>
</dbReference>
<dbReference type="InterPro" id="IPR056792">
    <property type="entry name" value="PRC_RimM"/>
</dbReference>
<sequence length="172" mass="19501">MSESLLTIGKIVNTHGIKGELKVLSSTDFPEIRFASNKELILVHVETGQQIKAVIEKARASKTTYIVKFKQFGNINEVEKYKGWDLKVPKDETIELPENEYFYHEIIGCKVLTDEGEDLGVISEILRPGANDVWVVKTPMRKEILLPVIDDVILDVDVKEKLIKVHIMEGLL</sequence>
<name>A0ABS4JHE6_9BACL</name>
<dbReference type="NCBIfam" id="TIGR02273">
    <property type="entry name" value="16S_RimM"/>
    <property type="match status" value="1"/>
</dbReference>
<dbReference type="InterPro" id="IPR011033">
    <property type="entry name" value="PRC_barrel-like_sf"/>
</dbReference>
<keyword evidence="3 5" id="KW-0698">rRNA processing</keyword>
<keyword evidence="9" id="KW-1185">Reference proteome</keyword>
<comment type="subcellular location">
    <subcellularLocation>
        <location evidence="5">Cytoplasm</location>
    </subcellularLocation>
</comment>
<comment type="similarity">
    <text evidence="5">Belongs to the RimM family.</text>
</comment>
<dbReference type="Gene3D" id="2.30.30.240">
    <property type="entry name" value="PRC-barrel domain"/>
    <property type="match status" value="1"/>
</dbReference>
<keyword evidence="1 5" id="KW-0963">Cytoplasm</keyword>
<dbReference type="Pfam" id="PF24986">
    <property type="entry name" value="PRC_RimM"/>
    <property type="match status" value="1"/>
</dbReference>
<evidence type="ECO:0000256" key="5">
    <source>
        <dbReference type="HAMAP-Rule" id="MF_00014"/>
    </source>
</evidence>
<feature type="domain" description="RimM N-terminal" evidence="6">
    <location>
        <begin position="7"/>
        <end position="91"/>
    </location>
</feature>
<comment type="domain">
    <text evidence="5">The PRC barrel domain binds ribosomal protein uS19.</text>
</comment>
<proteinExistence type="inferred from homology"/>
<reference evidence="8 9" key="1">
    <citation type="submission" date="2021-03" db="EMBL/GenBank/DDBJ databases">
        <title>Genomic Encyclopedia of Type Strains, Phase IV (KMG-IV): sequencing the most valuable type-strain genomes for metagenomic binning, comparative biology and taxonomic classification.</title>
        <authorList>
            <person name="Goeker M."/>
        </authorList>
    </citation>
    <scope>NUCLEOTIDE SEQUENCE [LARGE SCALE GENOMIC DNA]</scope>
    <source>
        <strain evidence="8 9">DSM 26806</strain>
    </source>
</reference>
<dbReference type="InterPro" id="IPR009000">
    <property type="entry name" value="Transl_B-barrel_sf"/>
</dbReference>
<dbReference type="InterPro" id="IPR002676">
    <property type="entry name" value="RimM_N"/>
</dbReference>
<dbReference type="Pfam" id="PF01782">
    <property type="entry name" value="RimM"/>
    <property type="match status" value="1"/>
</dbReference>
<accession>A0ABS4JHE6</accession>
<dbReference type="Gene3D" id="2.40.30.60">
    <property type="entry name" value="RimM"/>
    <property type="match status" value="1"/>
</dbReference>
<evidence type="ECO:0000259" key="6">
    <source>
        <dbReference type="Pfam" id="PF01782"/>
    </source>
</evidence>
<gene>
    <name evidence="5" type="primary">rimM</name>
    <name evidence="8" type="ORF">J2Z69_002193</name>
</gene>
<dbReference type="PANTHER" id="PTHR33692">
    <property type="entry name" value="RIBOSOME MATURATION FACTOR RIMM"/>
    <property type="match status" value="1"/>
</dbReference>
<dbReference type="HAMAP" id="MF_00014">
    <property type="entry name" value="Ribosome_mat_RimM"/>
    <property type="match status" value="1"/>
</dbReference>
<keyword evidence="2 5" id="KW-0690">Ribosome biogenesis</keyword>
<dbReference type="EMBL" id="JAGGLD010000003">
    <property type="protein sequence ID" value="MBP2001150.1"/>
    <property type="molecule type" value="Genomic_DNA"/>
</dbReference>
<dbReference type="SUPFAM" id="SSF50447">
    <property type="entry name" value="Translation proteins"/>
    <property type="match status" value="1"/>
</dbReference>
<evidence type="ECO:0000256" key="1">
    <source>
        <dbReference type="ARBA" id="ARBA00022490"/>
    </source>
</evidence>
<comment type="function">
    <text evidence="5">An accessory protein needed during the final step in the assembly of 30S ribosomal subunit, possibly for assembly of the head region. Essential for efficient processing of 16S rRNA. May be needed both before and after RbfA during the maturation of 16S rRNA. It has affinity for free ribosomal 30S subunits but not for 70S ribosomes.</text>
</comment>
<protein>
    <recommendedName>
        <fullName evidence="5">Ribosome maturation factor RimM</fullName>
    </recommendedName>
</protein>
<dbReference type="PANTHER" id="PTHR33692:SF1">
    <property type="entry name" value="RIBOSOME MATURATION FACTOR RIMM"/>
    <property type="match status" value="1"/>
</dbReference>
<dbReference type="RefSeq" id="WP_209862004.1">
    <property type="nucleotide sequence ID" value="NZ_JAGGLD010000003.1"/>
</dbReference>
<evidence type="ECO:0000259" key="7">
    <source>
        <dbReference type="Pfam" id="PF24986"/>
    </source>
</evidence>
<evidence type="ECO:0000256" key="2">
    <source>
        <dbReference type="ARBA" id="ARBA00022517"/>
    </source>
</evidence>
<comment type="caution">
    <text evidence="8">The sequence shown here is derived from an EMBL/GenBank/DDBJ whole genome shotgun (WGS) entry which is preliminary data.</text>
</comment>
<evidence type="ECO:0000256" key="3">
    <source>
        <dbReference type="ARBA" id="ARBA00022552"/>
    </source>
</evidence>
<dbReference type="SUPFAM" id="SSF50346">
    <property type="entry name" value="PRC-barrel domain"/>
    <property type="match status" value="1"/>
</dbReference>
<organism evidence="8 9">
    <name type="scientific">Paenibacillus shirakamiensis</name>
    <dbReference type="NCBI Taxonomy" id="1265935"/>
    <lineage>
        <taxon>Bacteria</taxon>
        <taxon>Bacillati</taxon>
        <taxon>Bacillota</taxon>
        <taxon>Bacilli</taxon>
        <taxon>Bacillales</taxon>
        <taxon>Paenibacillaceae</taxon>
        <taxon>Paenibacillus</taxon>
    </lineage>
</organism>
<feature type="domain" description="Ribosome maturation factor RimM PRC barrel" evidence="7">
    <location>
        <begin position="104"/>
        <end position="171"/>
    </location>
</feature>
<comment type="subunit">
    <text evidence="5">Binds ribosomal protein uS19.</text>
</comment>
<keyword evidence="4 5" id="KW-0143">Chaperone</keyword>
<dbReference type="InterPro" id="IPR011961">
    <property type="entry name" value="RimM"/>
</dbReference>
<evidence type="ECO:0000256" key="4">
    <source>
        <dbReference type="ARBA" id="ARBA00023186"/>
    </source>
</evidence>
<dbReference type="InterPro" id="IPR036976">
    <property type="entry name" value="RimM_N_sf"/>
</dbReference>
<evidence type="ECO:0000313" key="8">
    <source>
        <dbReference type="EMBL" id="MBP2001150.1"/>
    </source>
</evidence>
<evidence type="ECO:0000313" key="9">
    <source>
        <dbReference type="Proteomes" id="UP001519288"/>
    </source>
</evidence>